<keyword evidence="2" id="KW-1185">Reference proteome</keyword>
<dbReference type="AlphaFoldDB" id="A0A915J8J4"/>
<accession>A0A915J8J4</accession>
<sequence>MQHGRRDMKTDDDEAVETVEPGPSEKSQIIVISDQATTICLCNAGIVFWFSCGPQLRVDCSSHNGILLCGSGKMRNRKTVHGLEIPEHNVLAFNNFSNKKFYGRSPTVLAFKLYFLTNSSSACNFVTESTPCMPKGSSPTPLSPPPASLSPTAAFFIFPYDGLPFFAAPKIRTMKIWLFRLRRLSKTVSVEMGRCRTEIEHHFMLDDNMALFIVVEAILAFEQFDT</sequence>
<protein>
    <submittedName>
        <fullName evidence="3">Uncharacterized protein</fullName>
    </submittedName>
</protein>
<reference evidence="3" key="1">
    <citation type="submission" date="2022-11" db="UniProtKB">
        <authorList>
            <consortium name="WormBaseParasite"/>
        </authorList>
    </citation>
    <scope>IDENTIFICATION</scope>
</reference>
<evidence type="ECO:0000313" key="2">
    <source>
        <dbReference type="Proteomes" id="UP000887565"/>
    </source>
</evidence>
<evidence type="ECO:0000313" key="3">
    <source>
        <dbReference type="WBParaSite" id="nRc.2.0.1.t22793-RA"/>
    </source>
</evidence>
<dbReference type="Proteomes" id="UP000887565">
    <property type="component" value="Unplaced"/>
</dbReference>
<evidence type="ECO:0000256" key="1">
    <source>
        <dbReference type="SAM" id="MobiDB-lite"/>
    </source>
</evidence>
<organism evidence="2 3">
    <name type="scientific">Romanomermis culicivorax</name>
    <name type="common">Nematode worm</name>
    <dbReference type="NCBI Taxonomy" id="13658"/>
    <lineage>
        <taxon>Eukaryota</taxon>
        <taxon>Metazoa</taxon>
        <taxon>Ecdysozoa</taxon>
        <taxon>Nematoda</taxon>
        <taxon>Enoplea</taxon>
        <taxon>Dorylaimia</taxon>
        <taxon>Mermithida</taxon>
        <taxon>Mermithoidea</taxon>
        <taxon>Mermithidae</taxon>
        <taxon>Romanomermis</taxon>
    </lineage>
</organism>
<name>A0A915J8J4_ROMCU</name>
<dbReference type="WBParaSite" id="nRc.2.0.1.t22793-RA">
    <property type="protein sequence ID" value="nRc.2.0.1.t22793-RA"/>
    <property type="gene ID" value="nRc.2.0.1.g22793"/>
</dbReference>
<feature type="region of interest" description="Disordered" evidence="1">
    <location>
        <begin position="1"/>
        <end position="23"/>
    </location>
</feature>
<proteinExistence type="predicted"/>